<dbReference type="InterPro" id="IPR038109">
    <property type="entry name" value="DNA_bind_recomb_sf"/>
</dbReference>
<dbReference type="SMART" id="SM00857">
    <property type="entry name" value="Resolvase"/>
    <property type="match status" value="1"/>
</dbReference>
<evidence type="ECO:0000313" key="5">
    <source>
        <dbReference type="EMBL" id="GHO98345.1"/>
    </source>
</evidence>
<dbReference type="InterPro" id="IPR006119">
    <property type="entry name" value="Resolv_N"/>
</dbReference>
<feature type="domain" description="Resolvase/invertase-type recombinase catalytic" evidence="4">
    <location>
        <begin position="29"/>
        <end position="165"/>
    </location>
</feature>
<keyword evidence="1" id="KW-0238">DNA-binding</keyword>
<accession>A0A8J3ITN8</accession>
<protein>
    <recommendedName>
        <fullName evidence="4">Resolvase/invertase-type recombinase catalytic domain-containing protein</fullName>
    </recommendedName>
</protein>
<dbReference type="EMBL" id="BNJK01000002">
    <property type="protein sequence ID" value="GHO98345.1"/>
    <property type="molecule type" value="Genomic_DNA"/>
</dbReference>
<dbReference type="AlphaFoldDB" id="A0A8J3ITN8"/>
<dbReference type="RefSeq" id="WP_220209098.1">
    <property type="nucleotide sequence ID" value="NZ_BNJK01000002.1"/>
</dbReference>
<dbReference type="GO" id="GO:0003677">
    <property type="term" value="F:DNA binding"/>
    <property type="evidence" value="ECO:0007669"/>
    <property type="project" value="UniProtKB-KW"/>
</dbReference>
<dbReference type="InterPro" id="IPR050639">
    <property type="entry name" value="SSR_resolvase"/>
</dbReference>
<reference evidence="5" key="1">
    <citation type="submission" date="2020-10" db="EMBL/GenBank/DDBJ databases">
        <title>Taxonomic study of unclassified bacteria belonging to the class Ktedonobacteria.</title>
        <authorList>
            <person name="Yabe S."/>
            <person name="Wang C.M."/>
            <person name="Zheng Y."/>
            <person name="Sakai Y."/>
            <person name="Cavaletti L."/>
            <person name="Monciardini P."/>
            <person name="Donadio S."/>
        </authorList>
    </citation>
    <scope>NUCLEOTIDE SEQUENCE</scope>
    <source>
        <strain evidence="5">ID150040</strain>
    </source>
</reference>
<dbReference type="Gene3D" id="3.40.50.1390">
    <property type="entry name" value="Resolvase, N-terminal catalytic domain"/>
    <property type="match status" value="1"/>
</dbReference>
<dbReference type="SUPFAM" id="SSF53041">
    <property type="entry name" value="Resolvase-like"/>
    <property type="match status" value="1"/>
</dbReference>
<name>A0A8J3ITN8_9CHLR</name>
<evidence type="ECO:0000256" key="2">
    <source>
        <dbReference type="ARBA" id="ARBA00023172"/>
    </source>
</evidence>
<comment type="caution">
    <text evidence="5">The sequence shown here is derived from an EMBL/GenBank/DDBJ whole genome shotgun (WGS) entry which is preliminary data.</text>
</comment>
<proteinExistence type="predicted"/>
<dbReference type="PANTHER" id="PTHR30461">
    <property type="entry name" value="DNA-INVERTASE FROM LAMBDOID PROPHAGE"/>
    <property type="match status" value="1"/>
</dbReference>
<keyword evidence="2" id="KW-0233">DNA recombination</keyword>
<dbReference type="CDD" id="cd00338">
    <property type="entry name" value="Ser_Recombinase"/>
    <property type="match status" value="1"/>
</dbReference>
<dbReference type="Pfam" id="PF00239">
    <property type="entry name" value="Resolvase"/>
    <property type="match status" value="1"/>
</dbReference>
<dbReference type="Proteomes" id="UP000597444">
    <property type="component" value="Unassembled WGS sequence"/>
</dbReference>
<gene>
    <name evidence="5" type="ORF">KSF_083930</name>
</gene>
<dbReference type="InterPro" id="IPR036162">
    <property type="entry name" value="Resolvase-like_N_sf"/>
</dbReference>
<dbReference type="GO" id="GO:0000150">
    <property type="term" value="F:DNA strand exchange activity"/>
    <property type="evidence" value="ECO:0007669"/>
    <property type="project" value="InterPro"/>
</dbReference>
<dbReference type="PANTHER" id="PTHR30461:SF2">
    <property type="entry name" value="SERINE RECOMBINASE PINE-RELATED"/>
    <property type="match status" value="1"/>
</dbReference>
<sequence>MARKILPTPPEPERHYHSWKQELLTDLSCQVYPRVSTPEQKKNVSAEMQQDKSFAILCGWTEEMIIMDADDLGLSGQLKMEDRPAFVKMLRRIADGTIKTVIAAQVDRLFRDRWGAEYSKFMEICYTYGVKVVTPNPWRTGIEFIYDFSIPWHVDKFRRKCEEAWSYLENHVYGRMLAAQKELGERGFWTGGSIAIGYTIDRREKVDGKRNPDYRKYTIYEPHAEVVRWLFQRFRELNGRMNDLMREIERRPILFKAFDSNIDAELYTCYANTKVYAEDGETIIGYTIASTRGLGGLLSNPAYVGYWIYNNVVVSTNNHDAIVDYGVFLYAFNRLSATNLDATPNTAFLEKKQRYVKKHKADKPALLKNHIEAADEQFTIFAADVPLLGEKTKGTAVVFYGLYPRKSGVRPGSKYMIPAPDIDGFFLERFIERLQQAEGFDNFLDMEKAEQEAQLKLRQDIERDIKAAEAQMAKIEAQAEVGGLTDSDLQAKANARYIKLKEDVIRLRERLRELTGNKPESEKRLSYKQMMRAAGDCWDEVILPEEIPLMIDAFVKMVIIELLSPRFYTMTIHWKDPDWGIDGALCYRHGNPSLRWSKEEDELLEKHYPTTPKEELLQLIPGRTIFAMRHRASTKGIARLLYEPDIPTEVSWNEWQLMQEKQLTVDQIKAMRHETREKPHWTKEEDDILRKYYPVASRKDLLQAMPHRNYKNMIYRARRLGLSRNIYEEEGLSTRFSQQDTQVIEEYKLEVELLQGVQTGKLMQWSTRPRFSTELPGATRRY</sequence>
<evidence type="ECO:0000256" key="3">
    <source>
        <dbReference type="SAM" id="Coils"/>
    </source>
</evidence>
<keyword evidence="6" id="KW-1185">Reference proteome</keyword>
<keyword evidence="3" id="KW-0175">Coiled coil</keyword>
<dbReference type="Gene3D" id="3.90.1750.20">
    <property type="entry name" value="Putative Large Serine Recombinase, Chain B, Domain 2"/>
    <property type="match status" value="1"/>
</dbReference>
<evidence type="ECO:0000259" key="4">
    <source>
        <dbReference type="SMART" id="SM00857"/>
    </source>
</evidence>
<evidence type="ECO:0000313" key="6">
    <source>
        <dbReference type="Proteomes" id="UP000597444"/>
    </source>
</evidence>
<organism evidence="5 6">
    <name type="scientific">Reticulibacter mediterranei</name>
    <dbReference type="NCBI Taxonomy" id="2778369"/>
    <lineage>
        <taxon>Bacteria</taxon>
        <taxon>Bacillati</taxon>
        <taxon>Chloroflexota</taxon>
        <taxon>Ktedonobacteria</taxon>
        <taxon>Ktedonobacterales</taxon>
        <taxon>Reticulibacteraceae</taxon>
        <taxon>Reticulibacter</taxon>
    </lineage>
</organism>
<feature type="coiled-coil region" evidence="3">
    <location>
        <begin position="451"/>
        <end position="517"/>
    </location>
</feature>
<evidence type="ECO:0000256" key="1">
    <source>
        <dbReference type="ARBA" id="ARBA00023125"/>
    </source>
</evidence>